<evidence type="ECO:0000256" key="4">
    <source>
        <dbReference type="ARBA" id="ARBA00022679"/>
    </source>
</evidence>
<dbReference type="PANTHER" id="PTHR43065">
    <property type="entry name" value="SENSOR HISTIDINE KINASE"/>
    <property type="match status" value="1"/>
</dbReference>
<feature type="domain" description="PAS" evidence="11">
    <location>
        <begin position="272"/>
        <end position="327"/>
    </location>
</feature>
<dbReference type="PROSITE" id="PS50112">
    <property type="entry name" value="PAS"/>
    <property type="match status" value="1"/>
</dbReference>
<dbReference type="CDD" id="cd00130">
    <property type="entry name" value="PAS"/>
    <property type="match status" value="3"/>
</dbReference>
<dbReference type="EMBL" id="JBHLVO010000002">
    <property type="protein sequence ID" value="MFC0270465.1"/>
    <property type="molecule type" value="Genomic_DNA"/>
</dbReference>
<dbReference type="PROSITE" id="PS50109">
    <property type="entry name" value="HIS_KIN"/>
    <property type="match status" value="1"/>
</dbReference>
<dbReference type="Pfam" id="PF00989">
    <property type="entry name" value="PAS"/>
    <property type="match status" value="1"/>
</dbReference>
<dbReference type="PRINTS" id="PR00344">
    <property type="entry name" value="BCTRLSENSOR"/>
</dbReference>
<keyword evidence="7" id="KW-0067">ATP-binding</keyword>
<comment type="catalytic activity">
    <reaction evidence="1">
        <text>ATP + protein L-histidine = ADP + protein N-phospho-L-histidine.</text>
        <dbReference type="EC" id="2.7.13.3"/>
    </reaction>
</comment>
<accession>A0ABV6G9W7</accession>
<keyword evidence="4" id="KW-0808">Transferase</keyword>
<evidence type="ECO:0000256" key="2">
    <source>
        <dbReference type="ARBA" id="ARBA00012438"/>
    </source>
</evidence>
<dbReference type="Gene3D" id="3.30.565.10">
    <property type="entry name" value="Histidine kinase-like ATPase, C-terminal domain"/>
    <property type="match status" value="1"/>
</dbReference>
<feature type="domain" description="Histidine kinase" evidence="10">
    <location>
        <begin position="523"/>
        <end position="729"/>
    </location>
</feature>
<evidence type="ECO:0000256" key="7">
    <source>
        <dbReference type="ARBA" id="ARBA00022840"/>
    </source>
</evidence>
<dbReference type="Gene3D" id="3.30.450.20">
    <property type="entry name" value="PAS domain"/>
    <property type="match status" value="4"/>
</dbReference>
<dbReference type="InterPro" id="IPR000014">
    <property type="entry name" value="PAS"/>
</dbReference>
<protein>
    <recommendedName>
        <fullName evidence="2">histidine kinase</fullName>
        <ecNumber evidence="2">2.7.13.3</ecNumber>
    </recommendedName>
</protein>
<dbReference type="SMART" id="SM00387">
    <property type="entry name" value="HATPase_c"/>
    <property type="match status" value="1"/>
</dbReference>
<dbReference type="InterPro" id="IPR036890">
    <property type="entry name" value="HATPase_C_sf"/>
</dbReference>
<evidence type="ECO:0000313" key="12">
    <source>
        <dbReference type="EMBL" id="MFC0270465.1"/>
    </source>
</evidence>
<dbReference type="CDD" id="cd00082">
    <property type="entry name" value="HisKA"/>
    <property type="match status" value="1"/>
</dbReference>
<dbReference type="EC" id="2.7.13.3" evidence="2"/>
<dbReference type="SUPFAM" id="SSF47384">
    <property type="entry name" value="Homodimeric domain of signal transducing histidine kinase"/>
    <property type="match status" value="1"/>
</dbReference>
<dbReference type="Pfam" id="PF13188">
    <property type="entry name" value="PAS_8"/>
    <property type="match status" value="2"/>
</dbReference>
<dbReference type="InterPro" id="IPR036097">
    <property type="entry name" value="HisK_dim/P_sf"/>
</dbReference>
<keyword evidence="9" id="KW-0175">Coiled coil</keyword>
<evidence type="ECO:0000256" key="9">
    <source>
        <dbReference type="SAM" id="Coils"/>
    </source>
</evidence>
<gene>
    <name evidence="12" type="ORF">ACFFIX_03205</name>
</gene>
<dbReference type="SUPFAM" id="SSF55874">
    <property type="entry name" value="ATPase domain of HSP90 chaperone/DNA topoisomerase II/histidine kinase"/>
    <property type="match status" value="1"/>
</dbReference>
<dbReference type="NCBIfam" id="TIGR00229">
    <property type="entry name" value="sensory_box"/>
    <property type="match status" value="4"/>
</dbReference>
<keyword evidence="6" id="KW-0418">Kinase</keyword>
<dbReference type="Pfam" id="PF13426">
    <property type="entry name" value="PAS_9"/>
    <property type="match status" value="1"/>
</dbReference>
<dbReference type="SMART" id="SM00091">
    <property type="entry name" value="PAS"/>
    <property type="match status" value="4"/>
</dbReference>
<dbReference type="InterPro" id="IPR005467">
    <property type="entry name" value="His_kinase_dom"/>
</dbReference>
<dbReference type="InterPro" id="IPR003661">
    <property type="entry name" value="HisK_dim/P_dom"/>
</dbReference>
<dbReference type="InterPro" id="IPR013767">
    <property type="entry name" value="PAS_fold"/>
</dbReference>
<feature type="coiled-coil region" evidence="9">
    <location>
        <begin position="10"/>
        <end position="37"/>
    </location>
</feature>
<evidence type="ECO:0000256" key="5">
    <source>
        <dbReference type="ARBA" id="ARBA00022741"/>
    </source>
</evidence>
<dbReference type="Pfam" id="PF00512">
    <property type="entry name" value="HisKA"/>
    <property type="match status" value="1"/>
</dbReference>
<dbReference type="PANTHER" id="PTHR43065:SF34">
    <property type="entry name" value="SPORULATION KINASE A"/>
    <property type="match status" value="1"/>
</dbReference>
<evidence type="ECO:0000256" key="6">
    <source>
        <dbReference type="ARBA" id="ARBA00022777"/>
    </source>
</evidence>
<dbReference type="InterPro" id="IPR035965">
    <property type="entry name" value="PAS-like_dom_sf"/>
</dbReference>
<evidence type="ECO:0000256" key="1">
    <source>
        <dbReference type="ARBA" id="ARBA00000085"/>
    </source>
</evidence>
<comment type="caution">
    <text evidence="12">The sequence shown here is derived from an EMBL/GenBank/DDBJ whole genome shotgun (WGS) entry which is preliminary data.</text>
</comment>
<reference evidence="12 13" key="1">
    <citation type="submission" date="2024-09" db="EMBL/GenBank/DDBJ databases">
        <authorList>
            <person name="Sun Q."/>
            <person name="Mori K."/>
        </authorList>
    </citation>
    <scope>NUCLEOTIDE SEQUENCE [LARGE SCALE GENOMIC DNA]</scope>
    <source>
        <strain evidence="12 13">CCM 7228</strain>
    </source>
</reference>
<name>A0ABV6G9W7_9BACI</name>
<organism evidence="12 13">
    <name type="scientific">Metabacillus herbersteinensis</name>
    <dbReference type="NCBI Taxonomy" id="283816"/>
    <lineage>
        <taxon>Bacteria</taxon>
        <taxon>Bacillati</taxon>
        <taxon>Bacillota</taxon>
        <taxon>Bacilli</taxon>
        <taxon>Bacillales</taxon>
        <taxon>Bacillaceae</taxon>
        <taxon>Metabacillus</taxon>
    </lineage>
</organism>
<evidence type="ECO:0000256" key="8">
    <source>
        <dbReference type="ARBA" id="ARBA00023012"/>
    </source>
</evidence>
<dbReference type="SUPFAM" id="SSF55785">
    <property type="entry name" value="PYP-like sensor domain (PAS domain)"/>
    <property type="match status" value="4"/>
</dbReference>
<sequence>MKQMVEVSKTKLMSDELAQLKLENEHLKQELTHSQIIFEQALDAIMIFDQKMNFIDVNAAACEMFQLPKEELKKRKLFDFLGLVSEEELTLQIDKLSTSGALSEELTLKLDNGDVKFVEYSAKKNAFGVYDLSIMRDATARKMLERERTINEQLFKDLFHRAVDGIVIFDQSGCFVDANGSFCSSFEIDKSCISSHSLGDFVEEENTYKIEKLWSCLKDNGKAKGELPVLLKSGAKKIFEFTTTSNILNGFYMSIMRDITEKRTMELKLYKSEERFREIFENAIDAIMMWDNNGYIRKVNQSASRTFELPEKDLIKSNIVDFMDPHDPRFKRVKKEYFKTGAIREELLFYMPNGQWKELEFTSKMDVIDGHHLTIFRNVSDRKRMEKDLRESEQKFRKIFDGSMDGIILFDNNYNIIDANPVASKILELPFETLRQYNLYDLVNFYQRMESLRTDIHEWKEVPLEVPFKFKNGHEKILEFSLKRNINANMNLAVFRDVTERKELEERLKKSDTLHVVGELAAGIAHEIRNPMTALKGFIQLLQGSVKEDFSMYFNVITSELSRIESIITEFLVLAKPQAIQYLEKDVARIMRETLDLLNAQALLANVQIHLNKGEDLPSIYCEPNQLKQVFINILKNAIEVMPEGGNITVKVEQKDCDHLQVSIKDEGSGISEGKLKRLGEPFYTTKDRGTGLGLMVSYKIVEEHHGTVEVESEVGKGTTFHISLPIQQK</sequence>
<dbReference type="Pfam" id="PF02518">
    <property type="entry name" value="HATPase_c"/>
    <property type="match status" value="1"/>
</dbReference>
<dbReference type="InterPro" id="IPR003594">
    <property type="entry name" value="HATPase_dom"/>
</dbReference>
<dbReference type="SMART" id="SM00388">
    <property type="entry name" value="HisKA"/>
    <property type="match status" value="1"/>
</dbReference>
<evidence type="ECO:0000313" key="13">
    <source>
        <dbReference type="Proteomes" id="UP001589854"/>
    </source>
</evidence>
<dbReference type="Gene3D" id="1.10.287.130">
    <property type="match status" value="1"/>
</dbReference>
<keyword evidence="3" id="KW-0597">Phosphoprotein</keyword>
<keyword evidence="5" id="KW-0547">Nucleotide-binding</keyword>
<evidence type="ECO:0000259" key="11">
    <source>
        <dbReference type="PROSITE" id="PS50112"/>
    </source>
</evidence>
<proteinExistence type="predicted"/>
<keyword evidence="8" id="KW-0902">Two-component regulatory system</keyword>
<evidence type="ECO:0000256" key="3">
    <source>
        <dbReference type="ARBA" id="ARBA00022553"/>
    </source>
</evidence>
<dbReference type="Proteomes" id="UP001589854">
    <property type="component" value="Unassembled WGS sequence"/>
</dbReference>
<dbReference type="RefSeq" id="WP_378930470.1">
    <property type="nucleotide sequence ID" value="NZ_JBHLVO010000002.1"/>
</dbReference>
<dbReference type="InterPro" id="IPR004358">
    <property type="entry name" value="Sig_transdc_His_kin-like_C"/>
</dbReference>
<evidence type="ECO:0000259" key="10">
    <source>
        <dbReference type="PROSITE" id="PS50109"/>
    </source>
</evidence>
<keyword evidence="13" id="KW-1185">Reference proteome</keyword>